<keyword evidence="2" id="KW-1133">Transmembrane helix</keyword>
<evidence type="ECO:0008006" key="5">
    <source>
        <dbReference type="Google" id="ProtNLM"/>
    </source>
</evidence>
<keyword evidence="2" id="KW-0812">Transmembrane</keyword>
<gene>
    <name evidence="3" type="ORF">AB1207_05045</name>
</gene>
<sequence>MTPGTASSTVPPPPAPPAGGLQRILRISASLVGTQAATSVLGLLFWTLASRNFAKDQFGVANAAISAMGLLGALGTLGLGTLLISLLPQTPQGVRRVTVRTALAVSAGAGTILAVVVPFLAIHVLDLGNLSPLAGSPGHATLFAVGTGLAALAIVLDQAVLVVGSGSLQLERNVVASATKVVALLGLAALGATDGMAVFAAWALGTLVSLPVVAHRTRGGRPLQDHSRLVDPASLRGLGRRALSHHALNTTLQSPLMLLPVIVTATVSAAANAPFGAALQLTGFVFALPYALSVGLFAAAEGDQREVLRKMRVTLPLGLAVSVAADVVLWPTAPLVLRIFGEGYADDGATVLRILVLAGLPFVVKDHFVALRRVQGRTSQATAVLVVFTLLELGGALAGAHLGGVVGLSVGWVSVLFVEAVVLAVPLALARRRFSAEERAHAESVGAADDDGGTGANPPGSGDELPDGTVDERVRPAVDDVLGEDGSRRRASSTATTGSGEHMPTSVETQEHEAREARARDDLDVGAVTEPRPARRGSRGLGPALLAMAGGLLLMAFAASRARETGDDGGFTQVLWEVGLVLIVAPAAVLAAWPRTSGSVRIWVAVTAATALQLSRVVLYPTRFMFHDELLHANLLRQISDTGQLFDVNPLLPITAYYPGLEVATDGVHDLTGLSLHTSSVVLLLLARVVLSLGIAAIVLKLTRSSRAGALAVVVYVCNPQMLFFNSQFSYQTLALPLAVLTVALFVARERRRAAGMVLPLAALTSVVVTHHVTAALLLAALVVWSVVDVVLGRGVDRSRSSQVGPLLVMLGVGAGGFLLTLLNPGNSLGTYLGSIVTSSSSDLGALFEGRQTKALFANTAGVGPAWWEQLLLVGALGITLCALVPSLWAARAWVRRRVSLAVVLILTAVLWPVVPGGHVARATSEVGDRAAGFVFLGVAFVVAWWLVRRAATRRTAGIFGVAATATFLGGVVLGSGTVSAQLPGPFLVSADARSVDADNIAAADWMSRSLPAGSRVYADRVSGLLAAADGGMFTVRHISTGVDASRLILDPEFGDEDVRLIREAGIRYLVVDRRDANGLPNQGVYIESGEFGGEGRTEPVPVAALLKFDDVAGVDRIYDNGSIAVYDLSELDR</sequence>
<keyword evidence="4" id="KW-1185">Reference proteome</keyword>
<feature type="transmembrane region" description="Helical" evidence="2">
    <location>
        <begin position="409"/>
        <end position="429"/>
    </location>
</feature>
<feature type="transmembrane region" description="Helical" evidence="2">
    <location>
        <begin position="574"/>
        <end position="593"/>
    </location>
</feature>
<feature type="transmembrane region" description="Helical" evidence="2">
    <location>
        <begin position="729"/>
        <end position="747"/>
    </location>
</feature>
<dbReference type="EMBL" id="JBFNQN010000003">
    <property type="protein sequence ID" value="MEW9264103.1"/>
    <property type="molecule type" value="Genomic_DNA"/>
</dbReference>
<feature type="transmembrane region" description="Helical" evidence="2">
    <location>
        <begin position="61"/>
        <end position="87"/>
    </location>
</feature>
<feature type="transmembrane region" description="Helical" evidence="2">
    <location>
        <begin position="871"/>
        <end position="891"/>
    </location>
</feature>
<feature type="transmembrane region" description="Helical" evidence="2">
    <location>
        <begin position="312"/>
        <end position="330"/>
    </location>
</feature>
<feature type="transmembrane region" description="Helical" evidence="2">
    <location>
        <begin position="383"/>
        <end position="403"/>
    </location>
</feature>
<feature type="transmembrane region" description="Helical" evidence="2">
    <location>
        <begin position="600"/>
        <end position="619"/>
    </location>
</feature>
<feature type="transmembrane region" description="Helical" evidence="2">
    <location>
        <begin position="804"/>
        <end position="823"/>
    </location>
</feature>
<evidence type="ECO:0000313" key="3">
    <source>
        <dbReference type="EMBL" id="MEW9264103.1"/>
    </source>
</evidence>
<organism evidence="3 4">
    <name type="scientific">Kineococcus endophyticus</name>
    <dbReference type="NCBI Taxonomy" id="1181883"/>
    <lineage>
        <taxon>Bacteria</taxon>
        <taxon>Bacillati</taxon>
        <taxon>Actinomycetota</taxon>
        <taxon>Actinomycetes</taxon>
        <taxon>Kineosporiales</taxon>
        <taxon>Kineosporiaceae</taxon>
        <taxon>Kineococcus</taxon>
    </lineage>
</organism>
<feature type="transmembrane region" description="Helical" evidence="2">
    <location>
        <begin position="99"/>
        <end position="122"/>
    </location>
</feature>
<feature type="transmembrane region" description="Helical" evidence="2">
    <location>
        <begin position="281"/>
        <end position="300"/>
    </location>
</feature>
<feature type="compositionally biased region" description="Basic and acidic residues" evidence="1">
    <location>
        <begin position="509"/>
        <end position="519"/>
    </location>
</feature>
<dbReference type="PANTHER" id="PTHR43424:SF1">
    <property type="entry name" value="LOCUS PUTATIVE PROTEIN 1-RELATED"/>
    <property type="match status" value="1"/>
</dbReference>
<accession>A0ABV3P3C2</accession>
<dbReference type="Proteomes" id="UP001555826">
    <property type="component" value="Unassembled WGS sequence"/>
</dbReference>
<dbReference type="PANTHER" id="PTHR43424">
    <property type="entry name" value="LOCUS PUTATIVE PROTEIN 1-RELATED"/>
    <property type="match status" value="1"/>
</dbReference>
<feature type="transmembrane region" description="Helical" evidence="2">
    <location>
        <begin position="29"/>
        <end position="49"/>
    </location>
</feature>
<dbReference type="RefSeq" id="WP_367636710.1">
    <property type="nucleotide sequence ID" value="NZ_JBFNQN010000003.1"/>
</dbReference>
<feature type="transmembrane region" description="Helical" evidence="2">
    <location>
        <begin position="541"/>
        <end position="562"/>
    </location>
</feature>
<proteinExistence type="predicted"/>
<feature type="transmembrane region" description="Helical" evidence="2">
    <location>
        <begin position="898"/>
        <end position="915"/>
    </location>
</feature>
<evidence type="ECO:0000256" key="1">
    <source>
        <dbReference type="SAM" id="MobiDB-lite"/>
    </source>
</evidence>
<evidence type="ECO:0000313" key="4">
    <source>
        <dbReference type="Proteomes" id="UP001555826"/>
    </source>
</evidence>
<feature type="transmembrane region" description="Helical" evidence="2">
    <location>
        <begin position="927"/>
        <end position="947"/>
    </location>
</feature>
<feature type="transmembrane region" description="Helical" evidence="2">
    <location>
        <begin position="959"/>
        <end position="979"/>
    </location>
</feature>
<evidence type="ECO:0000256" key="2">
    <source>
        <dbReference type="SAM" id="Phobius"/>
    </source>
</evidence>
<dbReference type="InterPro" id="IPR052556">
    <property type="entry name" value="PolySynth_Transporter"/>
</dbReference>
<keyword evidence="2" id="KW-0472">Membrane</keyword>
<feature type="transmembrane region" description="Helical" evidence="2">
    <location>
        <begin position="142"/>
        <end position="162"/>
    </location>
</feature>
<comment type="caution">
    <text evidence="3">The sequence shown here is derived from an EMBL/GenBank/DDBJ whole genome shotgun (WGS) entry which is preliminary data.</text>
</comment>
<protein>
    <recommendedName>
        <fullName evidence="5">O-antigen/teichoic acid export membrane protein</fullName>
    </recommendedName>
</protein>
<feature type="region of interest" description="Disordered" evidence="1">
    <location>
        <begin position="442"/>
        <end position="519"/>
    </location>
</feature>
<reference evidence="3 4" key="1">
    <citation type="submission" date="2024-07" db="EMBL/GenBank/DDBJ databases">
        <authorList>
            <person name="Thanompreechachai J."/>
            <person name="Duangmal K."/>
        </authorList>
    </citation>
    <scope>NUCLEOTIDE SEQUENCE [LARGE SCALE GENOMIC DNA]</scope>
    <source>
        <strain evidence="3 4">KCTC 19886</strain>
    </source>
</reference>
<feature type="transmembrane region" description="Helical" evidence="2">
    <location>
        <begin position="350"/>
        <end position="371"/>
    </location>
</feature>
<feature type="transmembrane region" description="Helical" evidence="2">
    <location>
        <begin position="681"/>
        <end position="700"/>
    </location>
</feature>
<name>A0ABV3P3C2_9ACTN</name>